<dbReference type="Proteomes" id="UP000635606">
    <property type="component" value="Unassembled WGS sequence"/>
</dbReference>
<dbReference type="Pfam" id="PF00082">
    <property type="entry name" value="Peptidase_S8"/>
    <property type="match status" value="1"/>
</dbReference>
<keyword evidence="2 5" id="KW-0645">Protease</keyword>
<feature type="active site" description="Charge relay system" evidence="5">
    <location>
        <position position="374"/>
    </location>
</feature>
<keyword evidence="3 5" id="KW-0378">Hydrolase</keyword>
<name>A0A8J4EAI8_9ACTN</name>
<protein>
    <recommendedName>
        <fullName evidence="6">Peptidase S8/S53 domain-containing protein</fullName>
    </recommendedName>
</protein>
<dbReference type="GO" id="GO:0004252">
    <property type="term" value="F:serine-type endopeptidase activity"/>
    <property type="evidence" value="ECO:0007669"/>
    <property type="project" value="UniProtKB-UniRule"/>
</dbReference>
<reference evidence="7" key="1">
    <citation type="submission" date="2021-01" db="EMBL/GenBank/DDBJ databases">
        <title>Whole genome shotgun sequence of Virgisporangium ochraceum NBRC 16418.</title>
        <authorList>
            <person name="Komaki H."/>
            <person name="Tamura T."/>
        </authorList>
    </citation>
    <scope>NUCLEOTIDE SEQUENCE</scope>
    <source>
        <strain evidence="7">NBRC 16418</strain>
    </source>
</reference>
<dbReference type="InterPro" id="IPR036852">
    <property type="entry name" value="Peptidase_S8/S53_dom_sf"/>
</dbReference>
<dbReference type="EMBL" id="BOPH01000026">
    <property type="protein sequence ID" value="GIJ67453.1"/>
    <property type="molecule type" value="Genomic_DNA"/>
</dbReference>
<keyword evidence="4 5" id="KW-0720">Serine protease</keyword>
<dbReference type="CDD" id="cd00306">
    <property type="entry name" value="Peptidases_S8_S53"/>
    <property type="match status" value="1"/>
</dbReference>
<gene>
    <name evidence="7" type="ORF">Voc01_023700</name>
</gene>
<feature type="active site" description="Charge relay system" evidence="5">
    <location>
        <position position="164"/>
    </location>
</feature>
<dbReference type="InterPro" id="IPR000209">
    <property type="entry name" value="Peptidase_S8/S53_dom"/>
</dbReference>
<feature type="active site" description="Charge relay system" evidence="5">
    <location>
        <position position="197"/>
    </location>
</feature>
<evidence type="ECO:0000256" key="5">
    <source>
        <dbReference type="PROSITE-ProRule" id="PRU01240"/>
    </source>
</evidence>
<dbReference type="GO" id="GO:0006508">
    <property type="term" value="P:proteolysis"/>
    <property type="evidence" value="ECO:0007669"/>
    <property type="project" value="UniProtKB-KW"/>
</dbReference>
<dbReference type="RefSeq" id="WP_203927418.1">
    <property type="nucleotide sequence ID" value="NZ_BOPH01000026.1"/>
</dbReference>
<dbReference type="PANTHER" id="PTHR43806">
    <property type="entry name" value="PEPTIDASE S8"/>
    <property type="match status" value="1"/>
</dbReference>
<dbReference type="PANTHER" id="PTHR43806:SF11">
    <property type="entry name" value="CEREVISIN-RELATED"/>
    <property type="match status" value="1"/>
</dbReference>
<evidence type="ECO:0000256" key="1">
    <source>
        <dbReference type="ARBA" id="ARBA00011073"/>
    </source>
</evidence>
<proteinExistence type="inferred from homology"/>
<dbReference type="SUPFAM" id="SSF52743">
    <property type="entry name" value="Subtilisin-like"/>
    <property type="match status" value="1"/>
</dbReference>
<evidence type="ECO:0000259" key="6">
    <source>
        <dbReference type="Pfam" id="PF00082"/>
    </source>
</evidence>
<sequence>MATADSENHPVSTVPDEIVVDLPYEDLVLALLRDLGLRREVKASSRVLELSRIGVSGLDEAATRLRAEADELAASPGSQPWRTAFPRPTGQASPLDLLLYTIRFRTARENAGWTFEMGKNRHVRSVIGLPHLSVGGVLYPEPASAPTPRPGEPARDTCLVGVLDTRITAHPALVGKLHADEGAVLDGAGPHSHYAGHATFVAGRILAEAPEARLVVGAVLDDERGIATAWDTALAMMKFRDSGVKILNLSLGCITADGDAPLIIARAVELLTPQMVIVAAAGNHGDPKLNGDSGTDERAACWPAALSQVEAVGALTEAGDRGEFSPDVRWTSFMAPGQNVVGPFLTGTVNVQTREHGTLPTEFPEGWASWSGTSFAAATVTGRLARLTARNGGDPHAALRELRRTLRQAGGSDPIRLAH</sequence>
<feature type="domain" description="Peptidase S8/S53" evidence="6">
    <location>
        <begin position="158"/>
        <end position="402"/>
    </location>
</feature>
<evidence type="ECO:0000256" key="4">
    <source>
        <dbReference type="ARBA" id="ARBA00022825"/>
    </source>
</evidence>
<accession>A0A8J4EAI8</accession>
<dbReference type="AlphaFoldDB" id="A0A8J4EAI8"/>
<evidence type="ECO:0000313" key="8">
    <source>
        <dbReference type="Proteomes" id="UP000635606"/>
    </source>
</evidence>
<evidence type="ECO:0000256" key="3">
    <source>
        <dbReference type="ARBA" id="ARBA00022801"/>
    </source>
</evidence>
<dbReference type="InterPro" id="IPR050131">
    <property type="entry name" value="Peptidase_S8_subtilisin-like"/>
</dbReference>
<evidence type="ECO:0000313" key="7">
    <source>
        <dbReference type="EMBL" id="GIJ67453.1"/>
    </source>
</evidence>
<keyword evidence="8" id="KW-1185">Reference proteome</keyword>
<comment type="caution">
    <text evidence="7">The sequence shown here is derived from an EMBL/GenBank/DDBJ whole genome shotgun (WGS) entry which is preliminary data.</text>
</comment>
<comment type="similarity">
    <text evidence="1 5">Belongs to the peptidase S8 family.</text>
</comment>
<organism evidence="7 8">
    <name type="scientific">Virgisporangium ochraceum</name>
    <dbReference type="NCBI Taxonomy" id="65505"/>
    <lineage>
        <taxon>Bacteria</taxon>
        <taxon>Bacillati</taxon>
        <taxon>Actinomycetota</taxon>
        <taxon>Actinomycetes</taxon>
        <taxon>Micromonosporales</taxon>
        <taxon>Micromonosporaceae</taxon>
        <taxon>Virgisporangium</taxon>
    </lineage>
</organism>
<evidence type="ECO:0000256" key="2">
    <source>
        <dbReference type="ARBA" id="ARBA00022670"/>
    </source>
</evidence>
<dbReference type="PROSITE" id="PS51892">
    <property type="entry name" value="SUBTILASE"/>
    <property type="match status" value="1"/>
</dbReference>
<dbReference type="Gene3D" id="3.40.50.200">
    <property type="entry name" value="Peptidase S8/S53 domain"/>
    <property type="match status" value="1"/>
</dbReference>